<evidence type="ECO:0000256" key="1">
    <source>
        <dbReference type="SAM" id="MobiDB-lite"/>
    </source>
</evidence>
<proteinExistence type="predicted"/>
<organism evidence="3 4">
    <name type="scientific">Streptomyces eurocidicus</name>
    <name type="common">Streptoverticillium eurocidicus</name>
    <dbReference type="NCBI Taxonomy" id="66423"/>
    <lineage>
        <taxon>Bacteria</taxon>
        <taxon>Bacillati</taxon>
        <taxon>Actinomycetota</taxon>
        <taxon>Actinomycetes</taxon>
        <taxon>Kitasatosporales</taxon>
        <taxon>Streptomycetaceae</taxon>
        <taxon>Streptomyces</taxon>
    </lineage>
</organism>
<name>A0A2N8NT38_STREU</name>
<feature type="region of interest" description="Disordered" evidence="1">
    <location>
        <begin position="1"/>
        <end position="23"/>
    </location>
</feature>
<dbReference type="EMBL" id="JACHJF010000007">
    <property type="protein sequence ID" value="MBB5119255.1"/>
    <property type="molecule type" value="Genomic_DNA"/>
</dbReference>
<dbReference type="EMBL" id="LGUI01000006">
    <property type="protein sequence ID" value="PNE31938.1"/>
    <property type="molecule type" value="Genomic_DNA"/>
</dbReference>
<accession>A0A2N8NT38</accession>
<evidence type="ECO:0000313" key="2">
    <source>
        <dbReference type="EMBL" id="MBB5119255.1"/>
    </source>
</evidence>
<evidence type="ECO:0000313" key="3">
    <source>
        <dbReference type="EMBL" id="PNE31938.1"/>
    </source>
</evidence>
<keyword evidence="4" id="KW-1185">Reference proteome</keyword>
<dbReference type="RefSeq" id="WP_102919716.1">
    <property type="nucleotide sequence ID" value="NZ_JACHJF010000007.1"/>
</dbReference>
<comment type="caution">
    <text evidence="3">The sequence shown here is derived from an EMBL/GenBank/DDBJ whole genome shotgun (WGS) entry which is preliminary data.</text>
</comment>
<dbReference type="AlphaFoldDB" id="A0A2N8NT38"/>
<evidence type="ECO:0000313" key="4">
    <source>
        <dbReference type="Proteomes" id="UP000235945"/>
    </source>
</evidence>
<reference evidence="2 5" key="3">
    <citation type="submission" date="2020-08" db="EMBL/GenBank/DDBJ databases">
        <title>Genomic Encyclopedia of Type Strains, Phase III (KMG-III): the genomes of soil and plant-associated and newly described type strains.</title>
        <authorList>
            <person name="Whitman W."/>
        </authorList>
    </citation>
    <scope>NUCLEOTIDE SEQUENCE [LARGE SCALE GENOMIC DNA]</scope>
    <source>
        <strain evidence="2 5">CECT 3259</strain>
    </source>
</reference>
<protein>
    <submittedName>
        <fullName evidence="3">Uncharacterized protein</fullName>
    </submittedName>
</protein>
<reference evidence="4" key="1">
    <citation type="submission" date="2015-07" db="EMBL/GenBank/DDBJ databases">
        <authorList>
            <person name="Graham D.E."/>
            <person name="Giannone R.J."/>
            <person name="Gulvik C.A."/>
            <person name="Hettich R.L."/>
            <person name="Klingeman D.M."/>
            <person name="Mahan K.M."/>
            <person name="Parry R.J."/>
            <person name="Spain J.C."/>
        </authorList>
    </citation>
    <scope>NUCLEOTIDE SEQUENCE [LARGE SCALE GENOMIC DNA]</scope>
    <source>
        <strain evidence="4">ATCC 27428</strain>
    </source>
</reference>
<evidence type="ECO:0000313" key="5">
    <source>
        <dbReference type="Proteomes" id="UP000528608"/>
    </source>
</evidence>
<dbReference type="OrthoDB" id="3479827at2"/>
<gene>
    <name evidence="3" type="ORF">AF335_19265</name>
    <name evidence="2" type="ORF">FHS36_002688</name>
</gene>
<dbReference type="Proteomes" id="UP000235945">
    <property type="component" value="Unassembled WGS sequence"/>
</dbReference>
<reference evidence="3" key="2">
    <citation type="submission" date="2015-07" db="EMBL/GenBank/DDBJ databases">
        <authorList>
            <person name="Noorani M."/>
        </authorList>
    </citation>
    <scope>NUCLEOTIDE SEQUENCE [LARGE SCALE GENOMIC DNA]</scope>
    <source>
        <strain evidence="3">ATCC 27428</strain>
    </source>
</reference>
<dbReference type="Proteomes" id="UP000528608">
    <property type="component" value="Unassembled WGS sequence"/>
</dbReference>
<sequence length="115" mass="12393">MDHGDDFHTWLNGDHATQPTQRSEEEWALIAGYLRHAANKIGPSLPLCLPGEPQECGRTAQQHVLVWGAAVKAAAQHLIEEAAPAPANASFVAGPLYQRHLAELRAMRSTPPGNG</sequence>